<evidence type="ECO:0000313" key="4">
    <source>
        <dbReference type="Proteomes" id="UP000014500"/>
    </source>
</evidence>
<dbReference type="InterPro" id="IPR050951">
    <property type="entry name" value="Retrovirus_Pol_polyprotein"/>
</dbReference>
<keyword evidence="4" id="KW-1185">Reference proteome</keyword>
<proteinExistence type="predicted"/>
<evidence type="ECO:0000256" key="1">
    <source>
        <dbReference type="ARBA" id="ARBA00012493"/>
    </source>
</evidence>
<dbReference type="Gene3D" id="1.10.340.70">
    <property type="match status" value="1"/>
</dbReference>
<dbReference type="EC" id="2.7.7.49" evidence="1"/>
<dbReference type="OMA" id="ACHECTE"/>
<dbReference type="GO" id="GO:0003964">
    <property type="term" value="F:RNA-directed DNA polymerase activity"/>
    <property type="evidence" value="ECO:0007669"/>
    <property type="project" value="UniProtKB-EC"/>
</dbReference>
<evidence type="ECO:0000259" key="2">
    <source>
        <dbReference type="Pfam" id="PF17921"/>
    </source>
</evidence>
<evidence type="ECO:0000313" key="3">
    <source>
        <dbReference type="EnsemblMetazoa" id="SMAR001988-PA"/>
    </source>
</evidence>
<dbReference type="EMBL" id="JH430926">
    <property type="status" value="NOT_ANNOTATED_CDS"/>
    <property type="molecule type" value="Genomic_DNA"/>
</dbReference>
<reference evidence="3" key="2">
    <citation type="submission" date="2015-02" db="UniProtKB">
        <authorList>
            <consortium name="EnsemblMetazoa"/>
        </authorList>
    </citation>
    <scope>IDENTIFICATION</scope>
</reference>
<dbReference type="STRING" id="126957.T1ILZ6"/>
<dbReference type="HOGENOM" id="CLU_2087853_0_0_1"/>
<dbReference type="PANTHER" id="PTHR37984">
    <property type="entry name" value="PROTEIN CBG26694"/>
    <property type="match status" value="1"/>
</dbReference>
<protein>
    <recommendedName>
        <fullName evidence="1">RNA-directed DNA polymerase</fullName>
        <ecNumber evidence="1">2.7.7.49</ecNumber>
    </recommendedName>
</protein>
<dbReference type="Proteomes" id="UP000014500">
    <property type="component" value="Unassembled WGS sequence"/>
</dbReference>
<dbReference type="InterPro" id="IPR041588">
    <property type="entry name" value="Integrase_H2C2"/>
</dbReference>
<organism evidence="3 4">
    <name type="scientific">Strigamia maritima</name>
    <name type="common">European centipede</name>
    <name type="synonym">Geophilus maritimus</name>
    <dbReference type="NCBI Taxonomy" id="126957"/>
    <lineage>
        <taxon>Eukaryota</taxon>
        <taxon>Metazoa</taxon>
        <taxon>Ecdysozoa</taxon>
        <taxon>Arthropoda</taxon>
        <taxon>Myriapoda</taxon>
        <taxon>Chilopoda</taxon>
        <taxon>Pleurostigmophora</taxon>
        <taxon>Geophilomorpha</taxon>
        <taxon>Linotaeniidae</taxon>
        <taxon>Strigamia</taxon>
    </lineage>
</organism>
<dbReference type="EnsemblMetazoa" id="SMAR001988-RA">
    <property type="protein sequence ID" value="SMAR001988-PA"/>
    <property type="gene ID" value="SMAR001988"/>
</dbReference>
<accession>T1ILZ6</accession>
<dbReference type="PhylomeDB" id="T1ILZ6"/>
<sequence>MTEQTKLEYQALTRDDPTCQEIINYIQKGWPAFENMVSHAARAYWPEKDNISTLEQLLFHDNKLIPPLQKRRDVLTKIHDGHLGIIKMKGMARNAVWWPGIKKTSRTLQTNVRHARK</sequence>
<name>T1ILZ6_STRMM</name>
<dbReference type="eggNOG" id="ENOG502SFGS">
    <property type="taxonomic scope" value="Eukaryota"/>
</dbReference>
<reference evidence="4" key="1">
    <citation type="submission" date="2011-05" db="EMBL/GenBank/DDBJ databases">
        <authorList>
            <person name="Richards S.R."/>
            <person name="Qu J."/>
            <person name="Jiang H."/>
            <person name="Jhangiani S.N."/>
            <person name="Agravi P."/>
            <person name="Goodspeed R."/>
            <person name="Gross S."/>
            <person name="Mandapat C."/>
            <person name="Jackson L."/>
            <person name="Mathew T."/>
            <person name="Pu L."/>
            <person name="Thornton R."/>
            <person name="Saada N."/>
            <person name="Wilczek-Boney K.B."/>
            <person name="Lee S."/>
            <person name="Kovar C."/>
            <person name="Wu Y."/>
            <person name="Scherer S.E."/>
            <person name="Worley K.C."/>
            <person name="Muzny D.M."/>
            <person name="Gibbs R."/>
        </authorList>
    </citation>
    <scope>NUCLEOTIDE SEQUENCE</scope>
    <source>
        <strain evidence="4">Brora</strain>
    </source>
</reference>
<dbReference type="AlphaFoldDB" id="T1ILZ6"/>
<feature type="domain" description="Integrase zinc-binding" evidence="2">
    <location>
        <begin position="67"/>
        <end position="104"/>
    </location>
</feature>
<dbReference type="PANTHER" id="PTHR37984:SF9">
    <property type="entry name" value="INTEGRASE CATALYTIC DOMAIN-CONTAINING PROTEIN"/>
    <property type="match status" value="1"/>
</dbReference>
<dbReference type="Pfam" id="PF17921">
    <property type="entry name" value="Integrase_H2C2"/>
    <property type="match status" value="1"/>
</dbReference>